<protein>
    <submittedName>
        <fullName evidence="1">Uncharacterized protein</fullName>
    </submittedName>
</protein>
<dbReference type="EMBL" id="JAPDRP010000008">
    <property type="protein sequence ID" value="KAJ9645222.1"/>
    <property type="molecule type" value="Genomic_DNA"/>
</dbReference>
<proteinExistence type="predicted"/>
<dbReference type="Proteomes" id="UP001172680">
    <property type="component" value="Unassembled WGS sequence"/>
</dbReference>
<accession>A0ACC2ZBR4</accession>
<evidence type="ECO:0000313" key="1">
    <source>
        <dbReference type="EMBL" id="KAJ9645222.1"/>
    </source>
</evidence>
<reference evidence="1" key="1">
    <citation type="submission" date="2022-10" db="EMBL/GenBank/DDBJ databases">
        <title>Culturing micro-colonial fungi from biological soil crusts in the Mojave desert and describing Neophaeococcomyces mojavensis, and introducing the new genera and species Taxawa tesnikishii.</title>
        <authorList>
            <person name="Kurbessoian T."/>
            <person name="Stajich J.E."/>
        </authorList>
    </citation>
    <scope>NUCLEOTIDE SEQUENCE</scope>
    <source>
        <strain evidence="1">JES_115</strain>
    </source>
</reference>
<name>A0ACC2ZBR4_9PEZI</name>
<evidence type="ECO:0000313" key="2">
    <source>
        <dbReference type="Proteomes" id="UP001172680"/>
    </source>
</evidence>
<comment type="caution">
    <text evidence="1">The sequence shown here is derived from an EMBL/GenBank/DDBJ whole genome shotgun (WGS) entry which is preliminary data.</text>
</comment>
<gene>
    <name evidence="1" type="ORF">H2199_003228</name>
</gene>
<sequence>MDGREKRKKQRGMPRRSRQQPHSSRNTVTPSTEEQATGGVRSKGGRENDETAVHPFKSGRNSRETTGNTISRDHTVDIKELSRRVLSSTLESQSEKPQSKTIPEEEEDFVFAADNRNVQAGPPSNSQGNHTLQDYTMQLMLLEQQNMKRLLMARQEREHELSLNQPSPDSGNKESERASLSLSLGILLREVMLCNTYNLLHFDPSPSTGYVVRKGLNKHLTLEPLEQAASPADDEAWYTSSEREEPDEHPEMPGQEATIAFFTGSTAQTPRDLQGSVKADLILSLMTRK</sequence>
<keyword evidence="2" id="KW-1185">Reference proteome</keyword>
<organism evidence="1 2">
    <name type="scientific">Coniosporium tulheliwenetii</name>
    <dbReference type="NCBI Taxonomy" id="3383036"/>
    <lineage>
        <taxon>Eukaryota</taxon>
        <taxon>Fungi</taxon>
        <taxon>Dikarya</taxon>
        <taxon>Ascomycota</taxon>
        <taxon>Pezizomycotina</taxon>
        <taxon>Dothideomycetes</taxon>
        <taxon>Dothideomycetes incertae sedis</taxon>
        <taxon>Coniosporium</taxon>
    </lineage>
</organism>